<dbReference type="Proteomes" id="UP000095287">
    <property type="component" value="Unplaced"/>
</dbReference>
<evidence type="ECO:0000313" key="2">
    <source>
        <dbReference type="WBParaSite" id="L893_g4180.t1"/>
    </source>
</evidence>
<reference evidence="2" key="1">
    <citation type="submission" date="2016-11" db="UniProtKB">
        <authorList>
            <consortium name="WormBaseParasite"/>
        </authorList>
    </citation>
    <scope>IDENTIFICATION</scope>
</reference>
<protein>
    <submittedName>
        <fullName evidence="2">Secreted protein</fullName>
    </submittedName>
</protein>
<dbReference type="AlphaFoldDB" id="A0A1I8ABZ8"/>
<accession>A0A1I8ABZ8</accession>
<sequence>MFKQLTKSLVITVICSKQKIVTITRATITVAFVIYPTHIPDLHTWTSAHSTFRFCTLILLTDCDSSQRKIINVERSMI</sequence>
<organism evidence="1 2">
    <name type="scientific">Steinernema glaseri</name>
    <dbReference type="NCBI Taxonomy" id="37863"/>
    <lineage>
        <taxon>Eukaryota</taxon>
        <taxon>Metazoa</taxon>
        <taxon>Ecdysozoa</taxon>
        <taxon>Nematoda</taxon>
        <taxon>Chromadorea</taxon>
        <taxon>Rhabditida</taxon>
        <taxon>Tylenchina</taxon>
        <taxon>Panagrolaimomorpha</taxon>
        <taxon>Strongyloidoidea</taxon>
        <taxon>Steinernematidae</taxon>
        <taxon>Steinernema</taxon>
    </lineage>
</organism>
<proteinExistence type="predicted"/>
<dbReference type="WBParaSite" id="L893_g4180.t1">
    <property type="protein sequence ID" value="L893_g4180.t1"/>
    <property type="gene ID" value="L893_g4180"/>
</dbReference>
<keyword evidence="1" id="KW-1185">Reference proteome</keyword>
<name>A0A1I8ABZ8_9BILA</name>
<evidence type="ECO:0000313" key="1">
    <source>
        <dbReference type="Proteomes" id="UP000095287"/>
    </source>
</evidence>